<dbReference type="RefSeq" id="WP_130602243.1">
    <property type="nucleotide sequence ID" value="NZ_CP036200.1"/>
</dbReference>
<accession>A0A411PLA2</accession>
<dbReference type="SUPFAM" id="SSF51905">
    <property type="entry name" value="FAD/NAD(P)-binding domain"/>
    <property type="match status" value="1"/>
</dbReference>
<dbReference type="InterPro" id="IPR052745">
    <property type="entry name" value="G3P_Oxidase/Oxidoreductase"/>
</dbReference>
<proteinExistence type="predicted"/>
<feature type="domain" description="FAD dependent oxidoreductase" evidence="2">
    <location>
        <begin position="6"/>
        <end position="315"/>
    </location>
</feature>
<evidence type="ECO:0000259" key="2">
    <source>
        <dbReference type="Pfam" id="PF01266"/>
    </source>
</evidence>
<gene>
    <name evidence="3" type="ORF">EXU30_17605</name>
</gene>
<dbReference type="PANTHER" id="PTHR42720:SF1">
    <property type="entry name" value="GLYCEROL 3-PHOSPHATE OXIDASE"/>
    <property type="match status" value="1"/>
</dbReference>
<dbReference type="InterPro" id="IPR006076">
    <property type="entry name" value="FAD-dep_OxRdtase"/>
</dbReference>
<evidence type="ECO:0000313" key="3">
    <source>
        <dbReference type="EMBL" id="QBF84285.1"/>
    </source>
</evidence>
<dbReference type="Gene3D" id="3.50.50.60">
    <property type="entry name" value="FAD/NAD(P)-binding domain"/>
    <property type="match status" value="1"/>
</dbReference>
<dbReference type="KEGG" id="smai:EXU30_17605"/>
<sequence>MNSNVDITIIGGGFFGLYLAEYFALSNKKVLVVEKESDAMQRASYINQARVHNGYHYPRSVLTALRSRISFPRFVDEFESCIDSDFDKYYMISNRLGKVSPNQFEKFCDRIGASHEPASSSIHQLVNPNMIDGIFKVKEFAFNSVILKETMLNRLKDKNVEIMFEHEVTSVQKTASCLALTISGGDDVKTVSSKQVFNCTYSMLNAVLSESQIDLIPLRHEMTEMCIVDVPDELKNLGITVMCGPFFSIMPFPARQRHSLSHVRYTPHYEWDDSNDSAYLNAHKIAVENVRKTAFRKMKLDARRYIPILDDITYEDSLWEVKTILPRSGTDDSRPILFKANYGLEGFHCVMGGKIDNVYDVVQTITELGLNE</sequence>
<organism evidence="3 4">
    <name type="scientific">Shewanella maritima</name>
    <dbReference type="NCBI Taxonomy" id="2520507"/>
    <lineage>
        <taxon>Bacteria</taxon>
        <taxon>Pseudomonadati</taxon>
        <taxon>Pseudomonadota</taxon>
        <taxon>Gammaproteobacteria</taxon>
        <taxon>Alteromonadales</taxon>
        <taxon>Shewanellaceae</taxon>
        <taxon>Shewanella</taxon>
    </lineage>
</organism>
<name>A0A411PLA2_9GAMM</name>
<keyword evidence="1" id="KW-0560">Oxidoreductase</keyword>
<dbReference type="PANTHER" id="PTHR42720">
    <property type="entry name" value="GLYCEROL-3-PHOSPHATE DEHYDROGENASE"/>
    <property type="match status" value="1"/>
</dbReference>
<dbReference type="Proteomes" id="UP000291106">
    <property type="component" value="Chromosome"/>
</dbReference>
<dbReference type="InterPro" id="IPR036188">
    <property type="entry name" value="FAD/NAD-bd_sf"/>
</dbReference>
<keyword evidence="4" id="KW-1185">Reference proteome</keyword>
<dbReference type="OrthoDB" id="9815989at2"/>
<dbReference type="EMBL" id="CP036200">
    <property type="protein sequence ID" value="QBF84285.1"/>
    <property type="molecule type" value="Genomic_DNA"/>
</dbReference>
<evidence type="ECO:0000256" key="1">
    <source>
        <dbReference type="ARBA" id="ARBA00023002"/>
    </source>
</evidence>
<protein>
    <submittedName>
        <fullName evidence="3">FAD-binding oxidoreductase</fullName>
    </submittedName>
</protein>
<dbReference type="GO" id="GO:0016491">
    <property type="term" value="F:oxidoreductase activity"/>
    <property type="evidence" value="ECO:0007669"/>
    <property type="project" value="UniProtKB-KW"/>
</dbReference>
<dbReference type="Gene3D" id="3.30.9.10">
    <property type="entry name" value="D-Amino Acid Oxidase, subunit A, domain 2"/>
    <property type="match status" value="1"/>
</dbReference>
<reference evidence="3 4" key="1">
    <citation type="submission" date="2019-02" db="EMBL/GenBank/DDBJ databases">
        <title>Shewanella sp. D4-2 isolated from Dokdo Island.</title>
        <authorList>
            <person name="Baek K."/>
        </authorList>
    </citation>
    <scope>NUCLEOTIDE SEQUENCE [LARGE SCALE GENOMIC DNA]</scope>
    <source>
        <strain evidence="3 4">D4-2</strain>
    </source>
</reference>
<evidence type="ECO:0000313" key="4">
    <source>
        <dbReference type="Proteomes" id="UP000291106"/>
    </source>
</evidence>
<dbReference type="Pfam" id="PF01266">
    <property type="entry name" value="DAO"/>
    <property type="match status" value="1"/>
</dbReference>
<dbReference type="AlphaFoldDB" id="A0A411PLA2"/>